<feature type="compositionally biased region" description="Basic and acidic residues" evidence="1">
    <location>
        <begin position="1"/>
        <end position="20"/>
    </location>
</feature>
<evidence type="ECO:0000313" key="2">
    <source>
        <dbReference type="EMBL" id="KAK9534508.1"/>
    </source>
</evidence>
<sequence length="83" mass="9078">MRAKENATEPTDIGRRDKPQRPSRPGGQFDVPVDGHRQTYLNTKPQLCLPPPCCTAAGGLWAAHQHHIPSNCSYCLSSAQTPL</sequence>
<evidence type="ECO:0000313" key="3">
    <source>
        <dbReference type="Proteomes" id="UP001488805"/>
    </source>
</evidence>
<dbReference type="EMBL" id="JBCEZU010000056">
    <property type="protein sequence ID" value="KAK9534508.1"/>
    <property type="molecule type" value="Genomic_DNA"/>
</dbReference>
<organism evidence="2 3">
    <name type="scientific">Zoarces viviparus</name>
    <name type="common">Viviparous eelpout</name>
    <name type="synonym">Blennius viviparus</name>
    <dbReference type="NCBI Taxonomy" id="48416"/>
    <lineage>
        <taxon>Eukaryota</taxon>
        <taxon>Metazoa</taxon>
        <taxon>Chordata</taxon>
        <taxon>Craniata</taxon>
        <taxon>Vertebrata</taxon>
        <taxon>Euteleostomi</taxon>
        <taxon>Actinopterygii</taxon>
        <taxon>Neopterygii</taxon>
        <taxon>Teleostei</taxon>
        <taxon>Neoteleostei</taxon>
        <taxon>Acanthomorphata</taxon>
        <taxon>Eupercaria</taxon>
        <taxon>Perciformes</taxon>
        <taxon>Cottioidei</taxon>
        <taxon>Zoarcales</taxon>
        <taxon>Zoarcidae</taxon>
        <taxon>Zoarcinae</taxon>
        <taxon>Zoarces</taxon>
    </lineage>
</organism>
<feature type="region of interest" description="Disordered" evidence="1">
    <location>
        <begin position="1"/>
        <end position="34"/>
    </location>
</feature>
<proteinExistence type="predicted"/>
<comment type="caution">
    <text evidence="2">The sequence shown here is derived from an EMBL/GenBank/DDBJ whole genome shotgun (WGS) entry which is preliminary data.</text>
</comment>
<evidence type="ECO:0000256" key="1">
    <source>
        <dbReference type="SAM" id="MobiDB-lite"/>
    </source>
</evidence>
<keyword evidence="3" id="KW-1185">Reference proteome</keyword>
<protein>
    <submittedName>
        <fullName evidence="2">Uncharacterized protein</fullName>
    </submittedName>
</protein>
<dbReference type="Proteomes" id="UP001488805">
    <property type="component" value="Unassembled WGS sequence"/>
</dbReference>
<accession>A0AAW1FID9</accession>
<gene>
    <name evidence="2" type="ORF">VZT92_006949</name>
</gene>
<reference evidence="2 3" key="1">
    <citation type="journal article" date="2024" name="Genome Biol. Evol.">
        <title>Chromosome-level genome assembly of the viviparous eelpout Zoarces viviparus.</title>
        <authorList>
            <person name="Fuhrmann N."/>
            <person name="Brasseur M.V."/>
            <person name="Bakowski C.E."/>
            <person name="Podsiadlowski L."/>
            <person name="Prost S."/>
            <person name="Krehenwinkel H."/>
            <person name="Mayer C."/>
        </authorList>
    </citation>
    <scope>NUCLEOTIDE SEQUENCE [LARGE SCALE GENOMIC DNA]</scope>
    <source>
        <strain evidence="2">NO-MEL_2022_Ind0_liver</strain>
    </source>
</reference>
<name>A0AAW1FID9_ZOAVI</name>
<dbReference type="AlphaFoldDB" id="A0AAW1FID9"/>